<dbReference type="PANTHER" id="PTHR12110">
    <property type="entry name" value="HYDROXYPYRUVATE ISOMERASE"/>
    <property type="match status" value="1"/>
</dbReference>
<dbReference type="AlphaFoldDB" id="A0A6A6P839"/>
<dbReference type="InterPro" id="IPR013022">
    <property type="entry name" value="Xyl_isomerase-like_TIM-brl"/>
</dbReference>
<dbReference type="GO" id="GO:0016853">
    <property type="term" value="F:isomerase activity"/>
    <property type="evidence" value="ECO:0007669"/>
    <property type="project" value="UniProtKB-KW"/>
</dbReference>
<dbReference type="InterPro" id="IPR036237">
    <property type="entry name" value="Xyl_isomerase-like_sf"/>
</dbReference>
<dbReference type="Pfam" id="PF01261">
    <property type="entry name" value="AP_endonuc_2"/>
    <property type="match status" value="1"/>
</dbReference>
<dbReference type="InterPro" id="IPR050312">
    <property type="entry name" value="IolE/XylAMocC-like"/>
</dbReference>
<name>A0A6A6P839_9PEZI</name>
<feature type="domain" description="Xylose isomerase-like TIM barrel" evidence="1">
    <location>
        <begin position="20"/>
        <end position="310"/>
    </location>
</feature>
<dbReference type="EMBL" id="MU001674">
    <property type="protein sequence ID" value="KAF2459967.1"/>
    <property type="molecule type" value="Genomic_DNA"/>
</dbReference>
<dbReference type="SUPFAM" id="SSF51658">
    <property type="entry name" value="Xylose isomerase-like"/>
    <property type="match status" value="1"/>
</dbReference>
<dbReference type="PANTHER" id="PTHR12110:SF21">
    <property type="entry name" value="XYLOSE ISOMERASE-LIKE TIM BARREL DOMAIN-CONTAINING PROTEIN"/>
    <property type="match status" value="1"/>
</dbReference>
<keyword evidence="3" id="KW-1185">Reference proteome</keyword>
<organism evidence="2 3">
    <name type="scientific">Lineolata rhizophorae</name>
    <dbReference type="NCBI Taxonomy" id="578093"/>
    <lineage>
        <taxon>Eukaryota</taxon>
        <taxon>Fungi</taxon>
        <taxon>Dikarya</taxon>
        <taxon>Ascomycota</taxon>
        <taxon>Pezizomycotina</taxon>
        <taxon>Dothideomycetes</taxon>
        <taxon>Dothideomycetes incertae sedis</taxon>
        <taxon>Lineolatales</taxon>
        <taxon>Lineolataceae</taxon>
        <taxon>Lineolata</taxon>
    </lineage>
</organism>
<evidence type="ECO:0000313" key="3">
    <source>
        <dbReference type="Proteomes" id="UP000799766"/>
    </source>
</evidence>
<dbReference type="Proteomes" id="UP000799766">
    <property type="component" value="Unassembled WGS sequence"/>
</dbReference>
<proteinExistence type="predicted"/>
<reference evidence="2" key="1">
    <citation type="journal article" date="2020" name="Stud. Mycol.">
        <title>101 Dothideomycetes genomes: a test case for predicting lifestyles and emergence of pathogens.</title>
        <authorList>
            <person name="Haridas S."/>
            <person name="Albert R."/>
            <person name="Binder M."/>
            <person name="Bloem J."/>
            <person name="Labutti K."/>
            <person name="Salamov A."/>
            <person name="Andreopoulos B."/>
            <person name="Baker S."/>
            <person name="Barry K."/>
            <person name="Bills G."/>
            <person name="Bluhm B."/>
            <person name="Cannon C."/>
            <person name="Castanera R."/>
            <person name="Culley D."/>
            <person name="Daum C."/>
            <person name="Ezra D."/>
            <person name="Gonzalez J."/>
            <person name="Henrissat B."/>
            <person name="Kuo A."/>
            <person name="Liang C."/>
            <person name="Lipzen A."/>
            <person name="Lutzoni F."/>
            <person name="Magnuson J."/>
            <person name="Mondo S."/>
            <person name="Nolan M."/>
            <person name="Ohm R."/>
            <person name="Pangilinan J."/>
            <person name="Park H.-J."/>
            <person name="Ramirez L."/>
            <person name="Alfaro M."/>
            <person name="Sun H."/>
            <person name="Tritt A."/>
            <person name="Yoshinaga Y."/>
            <person name="Zwiers L.-H."/>
            <person name="Turgeon B."/>
            <person name="Goodwin S."/>
            <person name="Spatafora J."/>
            <person name="Crous P."/>
            <person name="Grigoriev I."/>
        </authorList>
    </citation>
    <scope>NUCLEOTIDE SEQUENCE</scope>
    <source>
        <strain evidence="2">ATCC 16933</strain>
    </source>
</reference>
<evidence type="ECO:0000259" key="1">
    <source>
        <dbReference type="Pfam" id="PF01261"/>
    </source>
</evidence>
<dbReference type="OrthoDB" id="5360893at2759"/>
<keyword evidence="2" id="KW-0413">Isomerase</keyword>
<accession>A0A6A6P839</accession>
<protein>
    <submittedName>
        <fullName evidence="2">Xylose isomerase-like protein</fullName>
    </submittedName>
</protein>
<sequence length="337" mass="37906">MAILSMSVGRATVHDIETKLDALAANNFQGVELFYEDLEALASKQDGGLTDDNRMKAARMIRRLCDERSIQIIALQPFGFYEGLLDRNTHEEHILKLKLWFRFVKILGTDTIEIPSQFLREGVSGDEELIISDLRKLADLGRQEMPPVRFAYEHMAWGTFVDTWEKAWNIVQKVDRSNFGILLDTFQIGASLCADPVATEVIAKDADTILDDSLNRLVNTVDPRKVVYIQVGDAEKPARPLIKGHEWYVDGQPAMMSWARAARSFPNDTVGGCLPVARITKALTHGLGFTGWMSCEVFSRRLMNPSPDVPADAANRAAAGWKKLIEDLRLEDVRFRI</sequence>
<dbReference type="Gene3D" id="3.20.20.150">
    <property type="entry name" value="Divalent-metal-dependent TIM barrel enzymes"/>
    <property type="match status" value="1"/>
</dbReference>
<evidence type="ECO:0000313" key="2">
    <source>
        <dbReference type="EMBL" id="KAF2459967.1"/>
    </source>
</evidence>
<gene>
    <name evidence="2" type="ORF">BDY21DRAFT_281217</name>
</gene>